<dbReference type="Proteomes" id="UP000095283">
    <property type="component" value="Unplaced"/>
</dbReference>
<name>A0A1I7WK95_HETBA</name>
<organism evidence="2 3">
    <name type="scientific">Heterorhabditis bacteriophora</name>
    <name type="common">Entomopathogenic nematode worm</name>
    <dbReference type="NCBI Taxonomy" id="37862"/>
    <lineage>
        <taxon>Eukaryota</taxon>
        <taxon>Metazoa</taxon>
        <taxon>Ecdysozoa</taxon>
        <taxon>Nematoda</taxon>
        <taxon>Chromadorea</taxon>
        <taxon>Rhabditida</taxon>
        <taxon>Rhabditina</taxon>
        <taxon>Rhabditomorpha</taxon>
        <taxon>Strongyloidea</taxon>
        <taxon>Heterorhabditidae</taxon>
        <taxon>Heterorhabditis</taxon>
    </lineage>
</organism>
<dbReference type="AlphaFoldDB" id="A0A1I7WK95"/>
<keyword evidence="2" id="KW-1185">Reference proteome</keyword>
<evidence type="ECO:0000313" key="2">
    <source>
        <dbReference type="Proteomes" id="UP000095283"/>
    </source>
</evidence>
<feature type="region of interest" description="Disordered" evidence="1">
    <location>
        <begin position="25"/>
        <end position="50"/>
    </location>
</feature>
<reference evidence="3" key="1">
    <citation type="submission" date="2016-11" db="UniProtKB">
        <authorList>
            <consortium name="WormBaseParasite"/>
        </authorList>
    </citation>
    <scope>IDENTIFICATION</scope>
</reference>
<evidence type="ECO:0000256" key="1">
    <source>
        <dbReference type="SAM" id="MobiDB-lite"/>
    </source>
</evidence>
<accession>A0A1I7WK95</accession>
<proteinExistence type="predicted"/>
<evidence type="ECO:0000313" key="3">
    <source>
        <dbReference type="WBParaSite" id="Hba_05461"/>
    </source>
</evidence>
<feature type="compositionally biased region" description="Basic and acidic residues" evidence="1">
    <location>
        <begin position="31"/>
        <end position="41"/>
    </location>
</feature>
<dbReference type="WBParaSite" id="Hba_05461">
    <property type="protein sequence ID" value="Hba_05461"/>
    <property type="gene ID" value="Hba_05461"/>
</dbReference>
<protein>
    <submittedName>
        <fullName evidence="3">Transposase</fullName>
    </submittedName>
</protein>
<sequence length="50" mass="5776">MHNYVYRYGRLYAVTVDNGASIDKAAKYGKKKDQRERRRTATDVPATAIR</sequence>